<dbReference type="EMBL" id="CP009694">
    <property type="protein sequence ID" value="AJI58549.1"/>
    <property type="molecule type" value="Genomic_DNA"/>
</dbReference>
<dbReference type="Proteomes" id="UP000031874">
    <property type="component" value="Chromosome"/>
</dbReference>
<evidence type="ECO:0000256" key="1">
    <source>
        <dbReference type="SAM" id="Phobius"/>
    </source>
</evidence>
<reference evidence="2 3" key="1">
    <citation type="journal article" date="2015" name="Genome Announc.">
        <title>Genome sequencing of 18 francisella strains to aid in assay development and testing.</title>
        <authorList>
            <person name="Johnson S.L."/>
            <person name="Daligault H.E."/>
            <person name="Davenport K.W."/>
            <person name="Coyne S.R."/>
            <person name="Frey K.G."/>
            <person name="Koroleva G.I."/>
            <person name="Broomall S.M."/>
            <person name="Bishop-Lilly K.A."/>
            <person name="Bruce D.C."/>
            <person name="Chertkov O."/>
            <person name="Freitas T."/>
            <person name="Jaissle J."/>
            <person name="Ladner J.T."/>
            <person name="Rosenzweig C.N."/>
            <person name="Gibbons H.S."/>
            <person name="Palacios G.F."/>
            <person name="Redden C.L."/>
            <person name="Xu Y."/>
            <person name="Minogue T.D."/>
            <person name="Chain P.S."/>
        </authorList>
    </citation>
    <scope>NUCLEOTIDE SEQUENCE [LARGE SCALE GENOMIC DNA]</scope>
    <source>
        <strain evidence="2 3">LVS</strain>
    </source>
</reference>
<gene>
    <name evidence="2" type="ORF">AW21_595</name>
</gene>
<keyword evidence="1" id="KW-1133">Transmembrane helix</keyword>
<evidence type="ECO:0000313" key="3">
    <source>
        <dbReference type="Proteomes" id="UP000031874"/>
    </source>
</evidence>
<keyword evidence="1" id="KW-0472">Membrane</keyword>
<dbReference type="AlphaFoldDB" id="A0AAJ1P5S4"/>
<evidence type="ECO:0000313" key="2">
    <source>
        <dbReference type="EMBL" id="AJI58549.1"/>
    </source>
</evidence>
<proteinExistence type="predicted"/>
<name>A0AAJ1P5S4_FRATH</name>
<sequence length="138" mass="15580">MPASIKNAVNTSYVNNEPSTGPTFSAKPAQLAPNWNSITIPNTTPIPNVRANTFVQNLTIAKYLSFFIISQRASKIIKNVDNPILKAGNKIWKLTVNANCILDRISTQYIIDLISYLLLVFMVIQELLKVCFRWEMYS</sequence>
<protein>
    <submittedName>
        <fullName evidence="2">Uncharacterized protein</fullName>
    </submittedName>
</protein>
<feature type="transmembrane region" description="Helical" evidence="1">
    <location>
        <begin position="109"/>
        <end position="128"/>
    </location>
</feature>
<keyword evidence="1" id="KW-0812">Transmembrane</keyword>
<organism evidence="2 3">
    <name type="scientific">Francisella tularensis subsp. holarctica (strain LVS)</name>
    <dbReference type="NCBI Taxonomy" id="376619"/>
    <lineage>
        <taxon>Bacteria</taxon>
        <taxon>Pseudomonadati</taxon>
        <taxon>Pseudomonadota</taxon>
        <taxon>Gammaproteobacteria</taxon>
        <taxon>Thiotrichales</taxon>
        <taxon>Francisellaceae</taxon>
        <taxon>Francisella</taxon>
    </lineage>
</organism>
<accession>A0AAJ1P5S4</accession>